<evidence type="ECO:0000259" key="6">
    <source>
        <dbReference type="SMART" id="SM00861"/>
    </source>
</evidence>
<keyword evidence="8" id="KW-1185">Reference proteome</keyword>
<dbReference type="PANTHER" id="PTHR42980:SF1">
    <property type="entry name" value="2-OXOISOVALERATE DEHYDROGENASE SUBUNIT BETA, MITOCHONDRIAL"/>
    <property type="match status" value="1"/>
</dbReference>
<keyword evidence="5" id="KW-0472">Membrane</keyword>
<evidence type="ECO:0000256" key="1">
    <source>
        <dbReference type="ARBA" id="ARBA00001964"/>
    </source>
</evidence>
<comment type="catalytic activity">
    <reaction evidence="4">
        <text>N(6)-[(R)-lipoyl]-L-lysyl-[protein] + 3-methyl-2-oxobutanoate + H(+) = N(6)-[(R)-S(8)-2-methylpropanoyldihydrolipoyl]-L-lysyl-[protein] + CO2</text>
        <dbReference type="Rhea" id="RHEA:13457"/>
        <dbReference type="Rhea" id="RHEA-COMP:10474"/>
        <dbReference type="Rhea" id="RHEA-COMP:10497"/>
        <dbReference type="ChEBI" id="CHEBI:11851"/>
        <dbReference type="ChEBI" id="CHEBI:15378"/>
        <dbReference type="ChEBI" id="CHEBI:16526"/>
        <dbReference type="ChEBI" id="CHEBI:83099"/>
        <dbReference type="ChEBI" id="CHEBI:83142"/>
        <dbReference type="EC" id="1.2.4.4"/>
    </reaction>
    <physiologicalReaction direction="left-to-right" evidence="4">
        <dbReference type="Rhea" id="RHEA:13458"/>
    </physiologicalReaction>
</comment>
<dbReference type="CDD" id="cd07036">
    <property type="entry name" value="TPP_PYR_E1-PDHc-beta_like"/>
    <property type="match status" value="1"/>
</dbReference>
<dbReference type="InterPro" id="IPR009014">
    <property type="entry name" value="Transketo_C/PFOR_II"/>
</dbReference>
<dbReference type="InterPro" id="IPR033248">
    <property type="entry name" value="Transketolase_C"/>
</dbReference>
<evidence type="ECO:0000256" key="5">
    <source>
        <dbReference type="SAM" id="Phobius"/>
    </source>
</evidence>
<dbReference type="GeneTree" id="ENSGT00940000156533"/>
<dbReference type="Pfam" id="PF02780">
    <property type="entry name" value="Transketolase_C"/>
    <property type="match status" value="1"/>
</dbReference>
<dbReference type="Gene3D" id="3.40.50.920">
    <property type="match status" value="1"/>
</dbReference>
<protein>
    <recommendedName>
        <fullName evidence="2">3-methyl-2-oxobutanoate dehydrogenase (2-methylpropanoyl-transferring)</fullName>
        <ecNumber evidence="2">1.2.4.4</ecNumber>
    </recommendedName>
</protein>
<evidence type="ECO:0000256" key="2">
    <source>
        <dbReference type="ARBA" id="ARBA00012277"/>
    </source>
</evidence>
<dbReference type="SUPFAM" id="SSF52518">
    <property type="entry name" value="Thiamin diphosphate-binding fold (THDP-binding)"/>
    <property type="match status" value="1"/>
</dbReference>
<evidence type="ECO:0000256" key="3">
    <source>
        <dbReference type="ARBA" id="ARBA00023002"/>
    </source>
</evidence>
<dbReference type="Proteomes" id="UP000694395">
    <property type="component" value="Chromosome 2"/>
</dbReference>
<dbReference type="GO" id="GO:0009083">
    <property type="term" value="P:branched-chain amino acid catabolic process"/>
    <property type="evidence" value="ECO:0007669"/>
    <property type="project" value="TreeGrafter"/>
</dbReference>
<dbReference type="InterPro" id="IPR029061">
    <property type="entry name" value="THDP-binding"/>
</dbReference>
<dbReference type="InterPro" id="IPR005475">
    <property type="entry name" value="Transketolase-like_Pyr-bd"/>
</dbReference>
<organism evidence="7 8">
    <name type="scientific">Oncorhynchus mykiss</name>
    <name type="common">Rainbow trout</name>
    <name type="synonym">Salmo gairdneri</name>
    <dbReference type="NCBI Taxonomy" id="8022"/>
    <lineage>
        <taxon>Eukaryota</taxon>
        <taxon>Metazoa</taxon>
        <taxon>Chordata</taxon>
        <taxon>Craniata</taxon>
        <taxon>Vertebrata</taxon>
        <taxon>Euteleostomi</taxon>
        <taxon>Actinopterygii</taxon>
        <taxon>Neopterygii</taxon>
        <taxon>Teleostei</taxon>
        <taxon>Protacanthopterygii</taxon>
        <taxon>Salmoniformes</taxon>
        <taxon>Salmonidae</taxon>
        <taxon>Salmoninae</taxon>
        <taxon>Oncorhynchus</taxon>
    </lineage>
</organism>
<dbReference type="EC" id="1.2.4.4" evidence="2"/>
<dbReference type="SUPFAM" id="SSF52922">
    <property type="entry name" value="TK C-terminal domain-like"/>
    <property type="match status" value="1"/>
</dbReference>
<evidence type="ECO:0000256" key="4">
    <source>
        <dbReference type="ARBA" id="ARBA00051764"/>
    </source>
</evidence>
<comment type="cofactor">
    <cofactor evidence="1">
        <name>thiamine diphosphate</name>
        <dbReference type="ChEBI" id="CHEBI:58937"/>
    </cofactor>
</comment>
<dbReference type="SMART" id="SM00861">
    <property type="entry name" value="Transket_pyr"/>
    <property type="match status" value="1"/>
</dbReference>
<accession>A0A8C7TG34</accession>
<keyword evidence="5" id="KW-1133">Transmembrane helix</keyword>
<dbReference type="PANTHER" id="PTHR42980">
    <property type="entry name" value="2-OXOISOVALERATE DEHYDROGENASE SUBUNIT BETA-RELATED"/>
    <property type="match status" value="1"/>
</dbReference>
<feature type="domain" description="Transketolase-like pyrimidine-binding" evidence="6">
    <location>
        <begin position="170"/>
        <end position="345"/>
    </location>
</feature>
<dbReference type="Gene3D" id="3.40.50.970">
    <property type="match status" value="1"/>
</dbReference>
<reference evidence="7" key="3">
    <citation type="submission" date="2025-09" db="UniProtKB">
        <authorList>
            <consortium name="Ensembl"/>
        </authorList>
    </citation>
    <scope>IDENTIFICATION</scope>
</reference>
<dbReference type="GO" id="GO:0003863">
    <property type="term" value="F:branched-chain 2-oxo acid dehydrogenase activity"/>
    <property type="evidence" value="ECO:0007669"/>
    <property type="project" value="UniProtKB-EC"/>
</dbReference>
<keyword evidence="5" id="KW-0812">Transmembrane</keyword>
<dbReference type="GO" id="GO:0007584">
    <property type="term" value="P:response to nutrient"/>
    <property type="evidence" value="ECO:0007669"/>
    <property type="project" value="TreeGrafter"/>
</dbReference>
<dbReference type="AlphaFoldDB" id="A0A8C7TG34"/>
<dbReference type="Pfam" id="PF02779">
    <property type="entry name" value="Transket_pyr"/>
    <property type="match status" value="1"/>
</dbReference>
<dbReference type="Ensembl" id="ENSOMYT00000091078.2">
    <property type="protein sequence ID" value="ENSOMYP00000083624.2"/>
    <property type="gene ID" value="ENSOMYG00000038523.2"/>
</dbReference>
<reference evidence="7" key="1">
    <citation type="submission" date="2020-07" db="EMBL/GenBank/DDBJ databases">
        <title>A long reads based de novo assembly of the rainbow trout Arlee double haploid line genome.</title>
        <authorList>
            <person name="Gao G."/>
            <person name="Palti Y."/>
        </authorList>
    </citation>
    <scope>NUCLEOTIDE SEQUENCE [LARGE SCALE GENOMIC DNA]</scope>
</reference>
<evidence type="ECO:0000313" key="7">
    <source>
        <dbReference type="Ensembl" id="ENSOMYP00000083624.2"/>
    </source>
</evidence>
<name>A0A8C7TG34_ONCMY</name>
<proteinExistence type="predicted"/>
<feature type="transmembrane region" description="Helical" evidence="5">
    <location>
        <begin position="85"/>
        <end position="108"/>
    </location>
</feature>
<evidence type="ECO:0000313" key="8">
    <source>
        <dbReference type="Proteomes" id="UP000694395"/>
    </source>
</evidence>
<sequence length="521" mass="56990">MYVVCFWTIPCCLVDNINRPAQITVRYERRSSLPAFARRRDGHFNAGQGKIGPSSIQGRLDKRLNPLTPPTVSTNYSPFRVKRDAVIIIFFLFSPLTTAMAAAARFLLRGAVSKASIANVNVGAQSSFGITLLRLSPNCSSKTKTQRRNAAHFTYHPDPVPTEYGPTTKMNLFQSVTSALDNTLASDPTAVIFGEDVAFGGVFRCTVGLRDKYGKDRVFNTPLCEQGIVGFGIGAAVAGATAIAEIQFADYIYPAFDQIVNEAAKYRYRSGNLFDCGNLTIRAPWGCVGHGSLYHSQSPEAFFAHCPGIKVVIPRGPVQCKGLLLSCIADQNPCIFFEPKILYRAAVEQVPTEAYTIPLSQAEVIQEGSDVTLVAWGTQIHVLREVANMAQEKLGVSCELIDLQTILPWDTETVCKSVAKTGRLLISHEAPITGGFAAEISSTVQVSLFCVWSCMQRVLLESLGAFRGEMWDGLQIYSRVSISVWIGVWGCTFCLKCEMKFKYLSVGVLGQAINLSLRGTD</sequence>
<reference evidence="7" key="2">
    <citation type="submission" date="2025-08" db="UniProtKB">
        <authorList>
            <consortium name="Ensembl"/>
        </authorList>
    </citation>
    <scope>IDENTIFICATION</scope>
</reference>
<keyword evidence="3" id="KW-0560">Oxidoreductase</keyword>
<dbReference type="FunFam" id="3.40.50.970:FF:000001">
    <property type="entry name" value="Pyruvate dehydrogenase E1 beta subunit"/>
    <property type="match status" value="1"/>
</dbReference>